<evidence type="ECO:0000256" key="1">
    <source>
        <dbReference type="SAM" id="Phobius"/>
    </source>
</evidence>
<accession>A0A9E8MW51</accession>
<gene>
    <name evidence="2" type="ORF">N7U66_20615</name>
</gene>
<keyword evidence="1" id="KW-1133">Transmembrane helix</keyword>
<sequence>MTGKATPQVISTDNPMVDQFYDNTQSNVIRITEDKLKVILLENKELINKKSNFWTPLVLLITLILALCTTEFKSFLSIPKEYWGGFFMFCTLGSVVWLGIELKKTKKILSTDELTDKIRAQNQPKPSK</sequence>
<feature type="transmembrane region" description="Helical" evidence="1">
    <location>
        <begin position="82"/>
        <end position="100"/>
    </location>
</feature>
<dbReference type="KEGG" id="lnu:N7U66_20615"/>
<dbReference type="Proteomes" id="UP001164705">
    <property type="component" value="Chromosome"/>
</dbReference>
<reference evidence="2" key="1">
    <citation type="submission" date="2022-11" db="EMBL/GenBank/DDBJ databases">
        <title>Lacinutrix neustonica HL-RS19T sp. nov., isolated from the surface microlayer sample of brackish Lake Shihwa.</title>
        <authorList>
            <person name="Choi J.Y."/>
            <person name="Hwang C.Y."/>
        </authorList>
    </citation>
    <scope>NUCLEOTIDE SEQUENCE</scope>
    <source>
        <strain evidence="2">HL-RS19</strain>
    </source>
</reference>
<keyword evidence="3" id="KW-1185">Reference proteome</keyword>
<proteinExistence type="predicted"/>
<organism evidence="2 3">
    <name type="scientific">Lacinutrix neustonica</name>
    <dbReference type="NCBI Taxonomy" id="2980107"/>
    <lineage>
        <taxon>Bacteria</taxon>
        <taxon>Pseudomonadati</taxon>
        <taxon>Bacteroidota</taxon>
        <taxon>Flavobacteriia</taxon>
        <taxon>Flavobacteriales</taxon>
        <taxon>Flavobacteriaceae</taxon>
        <taxon>Lacinutrix</taxon>
    </lineage>
</organism>
<protein>
    <submittedName>
        <fullName evidence="2">Uncharacterized protein</fullName>
    </submittedName>
</protein>
<keyword evidence="1" id="KW-0812">Transmembrane</keyword>
<evidence type="ECO:0000313" key="2">
    <source>
        <dbReference type="EMBL" id="WAC02146.1"/>
    </source>
</evidence>
<feature type="transmembrane region" description="Helical" evidence="1">
    <location>
        <begin position="53"/>
        <end position="76"/>
    </location>
</feature>
<dbReference type="AlphaFoldDB" id="A0A9E8MW51"/>
<evidence type="ECO:0000313" key="3">
    <source>
        <dbReference type="Proteomes" id="UP001164705"/>
    </source>
</evidence>
<dbReference type="EMBL" id="CP113088">
    <property type="protein sequence ID" value="WAC02146.1"/>
    <property type="molecule type" value="Genomic_DNA"/>
</dbReference>
<keyword evidence="1" id="KW-0472">Membrane</keyword>
<name>A0A9E8MW51_9FLAO</name>
<dbReference type="RefSeq" id="WP_267676742.1">
    <property type="nucleotide sequence ID" value="NZ_CP113088.1"/>
</dbReference>